<organism evidence="3 4">
    <name type="scientific">Ruminiclostridium cellobioparum subsp. termitidis CT1112</name>
    <dbReference type="NCBI Taxonomy" id="1195236"/>
    <lineage>
        <taxon>Bacteria</taxon>
        <taxon>Bacillati</taxon>
        <taxon>Bacillota</taxon>
        <taxon>Clostridia</taxon>
        <taxon>Eubacteriales</taxon>
        <taxon>Oscillospiraceae</taxon>
        <taxon>Ruminiclostridium</taxon>
    </lineage>
</organism>
<evidence type="ECO:0000259" key="2">
    <source>
        <dbReference type="Pfam" id="PF22725"/>
    </source>
</evidence>
<evidence type="ECO:0000313" key="4">
    <source>
        <dbReference type="Proteomes" id="UP000014155"/>
    </source>
</evidence>
<dbReference type="AlphaFoldDB" id="S0FWS5"/>
<comment type="caution">
    <text evidence="3">The sequence shown here is derived from an EMBL/GenBank/DDBJ whole genome shotgun (WGS) entry which is preliminary data.</text>
</comment>
<dbReference type="Gene3D" id="3.30.360.10">
    <property type="entry name" value="Dihydrodipicolinate Reductase, domain 2"/>
    <property type="match status" value="1"/>
</dbReference>
<sequence length="387" mass="42749">MKRSIVRYGMVGGSLNSFIGRVHKNALNFEINAELSAGCFSSNSQNNLDTGSYYGLPSDRVYPDYREMAQRESLRNDKIDFVCIVTPNCSHYDIAKEFLLHDINVVCEKPLCSEISNAEELQKIARERGLLFAVTYAYSGYGMVKQAKQLIEEGAIGRIINVNAEYLQEWLIDSIGSSASQTAKLSGWRTDPKVSGISNCVGDIGTHIENTVAYMTGLKIKRVAAKLDYFNQPLDLNANILIDFDNGAGGVYSCSQVAVGYANGLTVRIFGTKGAIEWRQEQPNQLKVTLKGQPSAVYERGTGYITGRAAQLNRIPSGHPEGYYEAFANIYKTYLSAVLKTINGEKLLKEDMDFPKIEDGVEGVRFIHAVVKSAKNDSVWTAPDEIS</sequence>
<keyword evidence="4" id="KW-1185">Reference proteome</keyword>
<dbReference type="InterPro" id="IPR036291">
    <property type="entry name" value="NAD(P)-bd_dom_sf"/>
</dbReference>
<proteinExistence type="predicted"/>
<dbReference type="eggNOG" id="COG0673">
    <property type="taxonomic scope" value="Bacteria"/>
</dbReference>
<dbReference type="GO" id="GO:0000166">
    <property type="term" value="F:nucleotide binding"/>
    <property type="evidence" value="ECO:0007669"/>
    <property type="project" value="InterPro"/>
</dbReference>
<dbReference type="InterPro" id="IPR000683">
    <property type="entry name" value="Gfo/Idh/MocA-like_OxRdtase_N"/>
</dbReference>
<dbReference type="SUPFAM" id="SSF55347">
    <property type="entry name" value="Glyceraldehyde-3-phosphate dehydrogenase-like, C-terminal domain"/>
    <property type="match status" value="1"/>
</dbReference>
<evidence type="ECO:0000313" key="3">
    <source>
        <dbReference type="EMBL" id="EMS73619.1"/>
    </source>
</evidence>
<dbReference type="Proteomes" id="UP000014155">
    <property type="component" value="Unassembled WGS sequence"/>
</dbReference>
<dbReference type="PATRIC" id="fig|1195236.3.peg.689"/>
<dbReference type="PANTHER" id="PTHR43708">
    <property type="entry name" value="CONSERVED EXPRESSED OXIDOREDUCTASE (EUROFUNG)"/>
    <property type="match status" value="1"/>
</dbReference>
<dbReference type="PANTHER" id="PTHR43708:SF3">
    <property type="entry name" value="OXIDOREDUCTASE"/>
    <property type="match status" value="1"/>
</dbReference>
<feature type="domain" description="GFO/IDH/MocA-like oxidoreductase" evidence="2">
    <location>
        <begin position="144"/>
        <end position="277"/>
    </location>
</feature>
<accession>S0FWS5</accession>
<dbReference type="EMBL" id="AORV01000017">
    <property type="protein sequence ID" value="EMS73619.1"/>
    <property type="molecule type" value="Genomic_DNA"/>
</dbReference>
<gene>
    <name evidence="3" type="ORF">CTER_0381</name>
</gene>
<reference evidence="3 4" key="1">
    <citation type="journal article" date="2013" name="Genome Announc.">
        <title>Draft Genome Sequence of the Cellulolytic, Mesophilic, Anaerobic Bacterium Clostridium termitidis Strain CT1112 (DSM 5398).</title>
        <authorList>
            <person name="Lal S."/>
            <person name="Ramachandran U."/>
            <person name="Zhang X."/>
            <person name="Munir R."/>
            <person name="Sparling R."/>
            <person name="Levin D.B."/>
        </authorList>
    </citation>
    <scope>NUCLEOTIDE SEQUENCE [LARGE SCALE GENOMIC DNA]</scope>
    <source>
        <strain evidence="3 4">CT1112</strain>
    </source>
</reference>
<evidence type="ECO:0000259" key="1">
    <source>
        <dbReference type="Pfam" id="PF01408"/>
    </source>
</evidence>
<name>S0FWS5_RUMCE</name>
<dbReference type="InterPro" id="IPR055170">
    <property type="entry name" value="GFO_IDH_MocA-like_dom"/>
</dbReference>
<dbReference type="Gene3D" id="3.40.50.720">
    <property type="entry name" value="NAD(P)-binding Rossmann-like Domain"/>
    <property type="match status" value="1"/>
</dbReference>
<dbReference type="Pfam" id="PF22725">
    <property type="entry name" value="GFO_IDH_MocA_C3"/>
    <property type="match status" value="1"/>
</dbReference>
<dbReference type="SUPFAM" id="SSF51735">
    <property type="entry name" value="NAD(P)-binding Rossmann-fold domains"/>
    <property type="match status" value="1"/>
</dbReference>
<dbReference type="STRING" id="1195236.CTER_0381"/>
<dbReference type="Pfam" id="PF01408">
    <property type="entry name" value="GFO_IDH_MocA"/>
    <property type="match status" value="1"/>
</dbReference>
<dbReference type="RefSeq" id="WP_004623759.1">
    <property type="nucleotide sequence ID" value="NZ_AORV01000017.1"/>
</dbReference>
<dbReference type="InterPro" id="IPR051317">
    <property type="entry name" value="Gfo/Idh/MocA_oxidoreduct"/>
</dbReference>
<protein>
    <submittedName>
        <fullName evidence="3">Oxidoreductase domain protein</fullName>
    </submittedName>
</protein>
<feature type="domain" description="Gfo/Idh/MocA-like oxidoreductase N-terminal" evidence="1">
    <location>
        <begin position="6"/>
        <end position="136"/>
    </location>
</feature>